<reference evidence="1 2" key="1">
    <citation type="submission" date="2011-03" db="EMBL/GenBank/DDBJ databases">
        <title>The complete genome of Archaeoglobus veneficus SNP6.</title>
        <authorList>
            <consortium name="US DOE Joint Genome Institute (JGI-PGF)"/>
            <person name="Lucas S."/>
            <person name="Copeland A."/>
            <person name="Lapidus A."/>
            <person name="Bruce D."/>
            <person name="Goodwin L."/>
            <person name="Pitluck S."/>
            <person name="Kyrpides N."/>
            <person name="Mavromatis K."/>
            <person name="Pagani I."/>
            <person name="Ivanova N."/>
            <person name="Mikhailova N."/>
            <person name="Lu M."/>
            <person name="Detter J.C."/>
            <person name="Tapia R."/>
            <person name="Han C."/>
            <person name="Land M."/>
            <person name="Hauser L."/>
            <person name="Markowitz V."/>
            <person name="Cheng J.-F."/>
            <person name="Hugenholtz P."/>
            <person name="Woyke T."/>
            <person name="Wu D."/>
            <person name="Spring S."/>
            <person name="Brambilla E."/>
            <person name="Klenk H.-P."/>
            <person name="Eisen J.A."/>
        </authorList>
    </citation>
    <scope>NUCLEOTIDE SEQUENCE [LARGE SCALE GENOMIC DNA]</scope>
    <source>
        <strain>SNP6</strain>
    </source>
</reference>
<dbReference type="Proteomes" id="UP000008136">
    <property type="component" value="Chromosome"/>
</dbReference>
<dbReference type="EMBL" id="CP002588">
    <property type="protein sequence ID" value="AEA46646.1"/>
    <property type="molecule type" value="Genomic_DNA"/>
</dbReference>
<organism evidence="1 2">
    <name type="scientific">Archaeoglobus veneficus (strain DSM 11195 / SNP6)</name>
    <dbReference type="NCBI Taxonomy" id="693661"/>
    <lineage>
        <taxon>Archaea</taxon>
        <taxon>Methanobacteriati</taxon>
        <taxon>Methanobacteriota</taxon>
        <taxon>Archaeoglobi</taxon>
        <taxon>Archaeoglobales</taxon>
        <taxon>Archaeoglobaceae</taxon>
        <taxon>Archaeoglobus</taxon>
    </lineage>
</organism>
<dbReference type="AlphaFoldDB" id="F2KQT4"/>
<protein>
    <submittedName>
        <fullName evidence="1">Uncharacterized protein</fullName>
    </submittedName>
</protein>
<evidence type="ECO:0000313" key="1">
    <source>
        <dbReference type="EMBL" id="AEA46646.1"/>
    </source>
</evidence>
<dbReference type="OrthoDB" id="383991at2157"/>
<accession>F2KQT4</accession>
<keyword evidence="2" id="KW-1185">Reference proteome</keyword>
<proteinExistence type="predicted"/>
<dbReference type="RefSeq" id="WP_013683320.1">
    <property type="nucleotide sequence ID" value="NC_015320.1"/>
</dbReference>
<sequence length="205" mass="23003">MLNCAIIGDGFRELEELLLAHDFTVEVCNISKKLEFEADVVFLLQEPLESEIPLVSRLVKYKPIICQPDAFTLLEKSKRREHWLNMHGIRLEEILWVDGDEVLLSAASMRGKHTYFAGVEYIAAIKPYHLYSGWEVVLNGSEGCKAMLGDLAVRTGKDVILGQRKGNLVVFSADILSDRAFKLGDNDRFVLNLLSDMLGSAEVFG</sequence>
<gene>
    <name evidence="1" type="ordered locus">Arcve_0625</name>
</gene>
<dbReference type="eggNOG" id="arCOG12212">
    <property type="taxonomic scope" value="Archaea"/>
</dbReference>
<dbReference type="KEGG" id="ave:Arcve_0625"/>
<dbReference type="GeneID" id="10393722"/>
<dbReference type="HOGENOM" id="CLU_1346351_0_0_2"/>
<name>F2KQT4_ARCVS</name>
<evidence type="ECO:0000313" key="2">
    <source>
        <dbReference type="Proteomes" id="UP000008136"/>
    </source>
</evidence>